<sequence>MEAATHMAGSLPGLLHTTRIYSYSQCMPGSRDCAAQRPSRVHLQCARGNRPLASSRTSRVRCQASTAVHFTDNFDSTQQEQWQVSRKLVEDLGFSPEEANDILAKSFGWSYSDYWGEEKQATVPEPETVSASLTVMKDIPGVDLSALVKKFPEVMGLTEKEIKYSLGTLDGTWGIAGKALKNVLMRNPQVLGYNIDCGGDCAGECTRCWVRF</sequence>
<protein>
    <submittedName>
        <fullName evidence="1">Uncharacterized protein</fullName>
    </submittedName>
</protein>
<dbReference type="AlphaFoldDB" id="A0A8T0GA22"/>
<evidence type="ECO:0000313" key="2">
    <source>
        <dbReference type="Proteomes" id="UP000822688"/>
    </source>
</evidence>
<proteinExistence type="predicted"/>
<accession>A0A8T0GA22</accession>
<dbReference type="Gene3D" id="1.25.70.10">
    <property type="entry name" value="Transcription termination factor 3, mitochondrial"/>
    <property type="match status" value="1"/>
</dbReference>
<organism evidence="1 2">
    <name type="scientific">Ceratodon purpureus</name>
    <name type="common">Fire moss</name>
    <name type="synonym">Dicranum purpureum</name>
    <dbReference type="NCBI Taxonomy" id="3225"/>
    <lineage>
        <taxon>Eukaryota</taxon>
        <taxon>Viridiplantae</taxon>
        <taxon>Streptophyta</taxon>
        <taxon>Embryophyta</taxon>
        <taxon>Bryophyta</taxon>
        <taxon>Bryophytina</taxon>
        <taxon>Bryopsida</taxon>
        <taxon>Dicranidae</taxon>
        <taxon>Pseudoditrichales</taxon>
        <taxon>Ditrichaceae</taxon>
        <taxon>Ceratodon</taxon>
    </lineage>
</organism>
<dbReference type="EMBL" id="CM026433">
    <property type="protein sequence ID" value="KAG0554819.1"/>
    <property type="molecule type" value="Genomic_DNA"/>
</dbReference>
<reference evidence="1" key="1">
    <citation type="submission" date="2020-06" db="EMBL/GenBank/DDBJ databases">
        <title>WGS assembly of Ceratodon purpureus strain R40.</title>
        <authorList>
            <person name="Carey S.B."/>
            <person name="Jenkins J."/>
            <person name="Shu S."/>
            <person name="Lovell J.T."/>
            <person name="Sreedasyam A."/>
            <person name="Maumus F."/>
            <person name="Tiley G.P."/>
            <person name="Fernandez-Pozo N."/>
            <person name="Barry K."/>
            <person name="Chen C."/>
            <person name="Wang M."/>
            <person name="Lipzen A."/>
            <person name="Daum C."/>
            <person name="Saski C.A."/>
            <person name="Payton A.C."/>
            <person name="Mcbreen J.C."/>
            <person name="Conrad R.E."/>
            <person name="Kollar L.M."/>
            <person name="Olsson S."/>
            <person name="Huttunen S."/>
            <person name="Landis J.B."/>
            <person name="Wickett N.J."/>
            <person name="Johnson M.G."/>
            <person name="Rensing S.A."/>
            <person name="Grimwood J."/>
            <person name="Schmutz J."/>
            <person name="Mcdaniel S.F."/>
        </authorList>
    </citation>
    <scope>NUCLEOTIDE SEQUENCE</scope>
    <source>
        <strain evidence="1">R40</strain>
    </source>
</reference>
<dbReference type="InterPro" id="IPR038538">
    <property type="entry name" value="MTERF_sf"/>
</dbReference>
<keyword evidence="2" id="KW-1185">Reference proteome</keyword>
<gene>
    <name evidence="1" type="ORF">KC19_12G121800</name>
</gene>
<comment type="caution">
    <text evidence="1">The sequence shown here is derived from an EMBL/GenBank/DDBJ whole genome shotgun (WGS) entry which is preliminary data.</text>
</comment>
<name>A0A8T0GA22_CERPU</name>
<dbReference type="Proteomes" id="UP000822688">
    <property type="component" value="Chromosome 12"/>
</dbReference>
<evidence type="ECO:0000313" key="1">
    <source>
        <dbReference type="EMBL" id="KAG0554819.1"/>
    </source>
</evidence>